<name>A0ABZ2GH19_9GAMM</name>
<feature type="signal peptide" evidence="3">
    <location>
        <begin position="1"/>
        <end position="23"/>
    </location>
</feature>
<feature type="chain" id="PRO_5046999937" evidence="3">
    <location>
        <begin position="24"/>
        <end position="135"/>
    </location>
</feature>
<dbReference type="RefSeq" id="WP_264496024.1">
    <property type="nucleotide sequence ID" value="NZ_CP109947.1"/>
</dbReference>
<accession>A0ABZ2GH19</accession>
<dbReference type="InterPro" id="IPR037066">
    <property type="entry name" value="Plug_dom_sf"/>
</dbReference>
<gene>
    <name evidence="5" type="ORF">QNA12_08590</name>
</gene>
<dbReference type="Proteomes" id="UP001379444">
    <property type="component" value="Chromosome"/>
</dbReference>
<dbReference type="PANTHER" id="PTHR30069:SF29">
    <property type="entry name" value="HEMOGLOBIN AND HEMOGLOBIN-HAPTOGLOBIN-BINDING PROTEIN 1-RELATED"/>
    <property type="match status" value="1"/>
</dbReference>
<evidence type="ECO:0000256" key="3">
    <source>
        <dbReference type="SAM" id="SignalP"/>
    </source>
</evidence>
<dbReference type="PROSITE" id="PS52016">
    <property type="entry name" value="TONB_DEPENDENT_REC_3"/>
    <property type="match status" value="1"/>
</dbReference>
<keyword evidence="2" id="KW-0472">Membrane</keyword>
<keyword evidence="2" id="KW-1134">Transmembrane beta strand</keyword>
<proteinExistence type="inferred from homology"/>
<evidence type="ECO:0000256" key="1">
    <source>
        <dbReference type="ARBA" id="ARBA00022729"/>
    </source>
</evidence>
<comment type="similarity">
    <text evidence="2">Belongs to the TonB-dependent receptor family.</text>
</comment>
<organism evidence="5 6">
    <name type="scientific">Pectobacterium cacticida</name>
    <dbReference type="NCBI Taxonomy" id="69221"/>
    <lineage>
        <taxon>Bacteria</taxon>
        <taxon>Pseudomonadati</taxon>
        <taxon>Pseudomonadota</taxon>
        <taxon>Gammaproteobacteria</taxon>
        <taxon>Enterobacterales</taxon>
        <taxon>Pectobacteriaceae</taxon>
        <taxon>Pectobacterium</taxon>
    </lineage>
</organism>
<feature type="domain" description="TonB-dependent receptor plug" evidence="4">
    <location>
        <begin position="64"/>
        <end position="130"/>
    </location>
</feature>
<protein>
    <submittedName>
        <fullName evidence="5">TonB-dependent receptor plug domain-containing protein</fullName>
    </submittedName>
</protein>
<dbReference type="InterPro" id="IPR012910">
    <property type="entry name" value="Plug_dom"/>
</dbReference>
<sequence>MNKKTTYRALFMLPAIYSSIINAATNDSFINHTNTGYSAENHSSINHDEITVVSVGRTEQNLWESPVTMQVIDNEKLSKFTGDSIAEALRDIPGVDITDSSLAGRKQIRIRGEEASRVLVLIDGQEVTYQRGGPN</sequence>
<keyword evidence="5" id="KW-0675">Receptor</keyword>
<dbReference type="PANTHER" id="PTHR30069">
    <property type="entry name" value="TONB-DEPENDENT OUTER MEMBRANE RECEPTOR"/>
    <property type="match status" value="1"/>
</dbReference>
<dbReference type="InterPro" id="IPR039426">
    <property type="entry name" value="TonB-dep_rcpt-like"/>
</dbReference>
<dbReference type="Pfam" id="PF07715">
    <property type="entry name" value="Plug"/>
    <property type="match status" value="1"/>
</dbReference>
<evidence type="ECO:0000256" key="2">
    <source>
        <dbReference type="PROSITE-ProRule" id="PRU01360"/>
    </source>
</evidence>
<keyword evidence="2" id="KW-0813">Transport</keyword>
<keyword evidence="1 3" id="KW-0732">Signal</keyword>
<evidence type="ECO:0000313" key="5">
    <source>
        <dbReference type="EMBL" id="WWO39996.1"/>
    </source>
</evidence>
<keyword evidence="2" id="KW-0998">Cell outer membrane</keyword>
<dbReference type="SUPFAM" id="SSF56935">
    <property type="entry name" value="Porins"/>
    <property type="match status" value="1"/>
</dbReference>
<keyword evidence="6" id="KW-1185">Reference proteome</keyword>
<comment type="subcellular location">
    <subcellularLocation>
        <location evidence="2">Cell outer membrane</location>
        <topology evidence="2">Multi-pass membrane protein</topology>
    </subcellularLocation>
</comment>
<evidence type="ECO:0000259" key="4">
    <source>
        <dbReference type="Pfam" id="PF07715"/>
    </source>
</evidence>
<reference evidence="5 6" key="1">
    <citation type="journal article" date="2024" name="Front. Plant Sci.">
        <title>Comprehensive phenomic and genomic studies of the species, Pectobacterium cacticida and proposal for reclassification as Alcorniella cacticida comb. nov.</title>
        <authorList>
            <person name="Jonca J."/>
            <person name="Pirhonen M."/>
            <person name="Waleron M.M."/>
            <person name="Gawor J."/>
            <person name="Mrozik A."/>
            <person name="Smoktunowicz M."/>
            <person name="Waleron K."/>
            <person name="Waleron M."/>
        </authorList>
    </citation>
    <scope>NUCLEOTIDE SEQUENCE [LARGE SCALE GENOMIC DNA]</scope>
    <source>
        <strain evidence="5 6">DPMP6</strain>
    </source>
</reference>
<dbReference type="EMBL" id="CP125967">
    <property type="protein sequence ID" value="WWO39996.1"/>
    <property type="molecule type" value="Genomic_DNA"/>
</dbReference>
<dbReference type="Gene3D" id="2.170.130.10">
    <property type="entry name" value="TonB-dependent receptor, plug domain"/>
    <property type="match status" value="1"/>
</dbReference>
<keyword evidence="2" id="KW-0812">Transmembrane</keyword>
<evidence type="ECO:0000313" key="6">
    <source>
        <dbReference type="Proteomes" id="UP001379444"/>
    </source>
</evidence>